<accession>A0A4Z1CQY7</accession>
<organism evidence="2 3">
    <name type="scientific">Paracoccus liaowanqingii</name>
    <dbReference type="NCBI Taxonomy" id="2560053"/>
    <lineage>
        <taxon>Bacteria</taxon>
        <taxon>Pseudomonadati</taxon>
        <taxon>Pseudomonadota</taxon>
        <taxon>Alphaproteobacteria</taxon>
        <taxon>Rhodobacterales</taxon>
        <taxon>Paracoccaceae</taxon>
        <taxon>Paracoccus</taxon>
    </lineage>
</organism>
<dbReference type="EMBL" id="SRPG01000029">
    <property type="protein sequence ID" value="TGN67463.1"/>
    <property type="molecule type" value="Genomic_DNA"/>
</dbReference>
<name>A0A4Z1CQY7_9RHOB</name>
<comment type="caution">
    <text evidence="2">The sequence shown here is derived from an EMBL/GenBank/DDBJ whole genome shotgun (WGS) entry which is preliminary data.</text>
</comment>
<gene>
    <name evidence="2" type="ORF">E4L95_04770</name>
</gene>
<sequence>MQTSYRPEDWNDKPTIAILKTWFEAQPGRMLFRDRAGWVKRGILQASGFLKKLPALSLSKKLVKPDEPDAARSHRHQRADWVR</sequence>
<dbReference type="Proteomes" id="UP000297972">
    <property type="component" value="Unassembled WGS sequence"/>
</dbReference>
<reference evidence="2 3" key="1">
    <citation type="submission" date="2019-03" db="EMBL/GenBank/DDBJ databases">
        <authorList>
            <person name="Li J."/>
        </authorList>
    </citation>
    <scope>NUCLEOTIDE SEQUENCE [LARGE SCALE GENOMIC DNA]</scope>
    <source>
        <strain evidence="2 3">3058</strain>
    </source>
</reference>
<feature type="region of interest" description="Disordered" evidence="1">
    <location>
        <begin position="63"/>
        <end position="83"/>
    </location>
</feature>
<keyword evidence="3" id="KW-1185">Reference proteome</keyword>
<dbReference type="SUPFAM" id="SSF143975">
    <property type="entry name" value="IlvD/EDD N-terminal domain-like"/>
    <property type="match status" value="1"/>
</dbReference>
<dbReference type="InterPro" id="IPR037237">
    <property type="entry name" value="IlvD/EDD_N"/>
</dbReference>
<protein>
    <submittedName>
        <fullName evidence="2">Uncharacterized protein</fullName>
    </submittedName>
</protein>
<proteinExistence type="predicted"/>
<evidence type="ECO:0000256" key="1">
    <source>
        <dbReference type="SAM" id="MobiDB-lite"/>
    </source>
</evidence>
<dbReference type="AlphaFoldDB" id="A0A4Z1CQY7"/>
<evidence type="ECO:0000313" key="3">
    <source>
        <dbReference type="Proteomes" id="UP000297972"/>
    </source>
</evidence>
<evidence type="ECO:0000313" key="2">
    <source>
        <dbReference type="EMBL" id="TGN67463.1"/>
    </source>
</evidence>